<organism evidence="1">
    <name type="scientific">Rhizophora mucronata</name>
    <name type="common">Asiatic mangrove</name>
    <dbReference type="NCBI Taxonomy" id="61149"/>
    <lineage>
        <taxon>Eukaryota</taxon>
        <taxon>Viridiplantae</taxon>
        <taxon>Streptophyta</taxon>
        <taxon>Embryophyta</taxon>
        <taxon>Tracheophyta</taxon>
        <taxon>Spermatophyta</taxon>
        <taxon>Magnoliopsida</taxon>
        <taxon>eudicotyledons</taxon>
        <taxon>Gunneridae</taxon>
        <taxon>Pentapetalae</taxon>
        <taxon>rosids</taxon>
        <taxon>fabids</taxon>
        <taxon>Malpighiales</taxon>
        <taxon>Rhizophoraceae</taxon>
        <taxon>Rhizophora</taxon>
    </lineage>
</organism>
<reference evidence="1" key="1">
    <citation type="submission" date="2018-02" db="EMBL/GenBank/DDBJ databases">
        <title>Rhizophora mucronata_Transcriptome.</title>
        <authorList>
            <person name="Meera S.P."/>
            <person name="Sreeshan A."/>
            <person name="Augustine A."/>
        </authorList>
    </citation>
    <scope>NUCLEOTIDE SEQUENCE</scope>
    <source>
        <tissue evidence="1">Leaf</tissue>
    </source>
</reference>
<protein>
    <submittedName>
        <fullName evidence="1">Uncharacterized protein</fullName>
    </submittedName>
</protein>
<name>A0A2P2NCU1_RHIMU</name>
<dbReference type="EMBL" id="GGEC01059809">
    <property type="protein sequence ID" value="MBX40293.1"/>
    <property type="molecule type" value="Transcribed_RNA"/>
</dbReference>
<proteinExistence type="predicted"/>
<sequence length="78" mass="9232">MILDQMLSLANKVILTLTNIHNKGKGRVRNTKGLKELSEEEHILDIRFRLSARQTYRQFLRMAILEVASFARSRTWRF</sequence>
<evidence type="ECO:0000313" key="1">
    <source>
        <dbReference type="EMBL" id="MBX40293.1"/>
    </source>
</evidence>
<dbReference type="AlphaFoldDB" id="A0A2P2NCU1"/>
<accession>A0A2P2NCU1</accession>